<dbReference type="PANTHER" id="PTHR30313">
    <property type="entry name" value="DNA PRIMASE"/>
    <property type="match status" value="1"/>
</dbReference>
<organism evidence="6 7">
    <name type="scientific">Pseudomonas mucidolens</name>
    <dbReference type="NCBI Taxonomy" id="46679"/>
    <lineage>
        <taxon>Bacteria</taxon>
        <taxon>Pseudomonadati</taxon>
        <taxon>Pseudomonadota</taxon>
        <taxon>Gammaproteobacteria</taxon>
        <taxon>Pseudomonadales</taxon>
        <taxon>Pseudomonadaceae</taxon>
        <taxon>Pseudomonas</taxon>
    </lineage>
</organism>
<evidence type="ECO:0000256" key="3">
    <source>
        <dbReference type="ARBA" id="ARBA00022833"/>
    </source>
</evidence>
<dbReference type="GO" id="GO:0006269">
    <property type="term" value="P:DNA replication, synthesis of primer"/>
    <property type="evidence" value="ECO:0007669"/>
    <property type="project" value="TreeGrafter"/>
</dbReference>
<gene>
    <name evidence="6" type="ORF">SAMN05216202_4418</name>
</gene>
<name>A0A1H2NQW2_9PSED</name>
<dbReference type="GO" id="GO:0003899">
    <property type="term" value="F:DNA-directed RNA polymerase activity"/>
    <property type="evidence" value="ECO:0007669"/>
    <property type="project" value="InterPro"/>
</dbReference>
<reference evidence="7" key="1">
    <citation type="submission" date="2016-10" db="EMBL/GenBank/DDBJ databases">
        <authorList>
            <person name="Varghese N."/>
            <person name="Submissions S."/>
        </authorList>
    </citation>
    <scope>NUCLEOTIDE SEQUENCE [LARGE SCALE GENOMIC DNA]</scope>
    <source>
        <strain evidence="7">LMG 2223</strain>
    </source>
</reference>
<accession>A0A1H2NQW2</accession>
<dbReference type="InterPro" id="IPR034151">
    <property type="entry name" value="TOPRIM_DnaG_bac"/>
</dbReference>
<dbReference type="RefSeq" id="WP_172832083.1">
    <property type="nucleotide sequence ID" value="NZ_LT629802.1"/>
</dbReference>
<feature type="compositionally biased region" description="Low complexity" evidence="4">
    <location>
        <begin position="1865"/>
        <end position="1880"/>
    </location>
</feature>
<protein>
    <submittedName>
        <fullName evidence="6">DNA primase, catalytic core</fullName>
    </submittedName>
</protein>
<sequence length="2509" mass="278978">MPRIDYEKLLQNVSIEDIANRLGMTLKKTAVNQFKALCPFHDDKTPSLLIDARRDKGRQHFYCFSCGANGDCIDLVKERLNVGFKQAVEWLDPSASVVRTGGRSKVTEKNSVAPKVDLSALQFGYNLYKKGSDQAALDAWIKERRLDAAVIKRAGFIYASRNFLSRTLDAEKNRSVKREYAGDLEDAFLIRKLIPGVTAEMHLPFNSGSESTNGYSDFFIADRVIFPIHDEKGQLLGLAGRVSGVSSESTVPKYQFTREFPKSTVLYRADFAFKLVRSEAKKGNKKLVIYLCEGFLDALRFESLGFPAVAIMGSSISEAQVGLLQSLSHSLPKTASLTVVVSFDRDEAGLRGAADACLKLLNAPVECAFLWPTDLQLTEIGVSIGDRKDPNDYLELRAVESVVTFLQNATYPPQLSILANSFSVTAEDVLVASVWASAPRTRRFRAFSQALNLIEKSIGADAREFLQGSLLENDSSVRIPAFTEWLSFISESASEIYKSYSEDFLNDSGARLNHSRILAYMGSRRGELPCDEPRWERLDIAATAFNTLLIDRLKSATTSGPIGPYNAVWVPRSFGGAEYRLKIMPLPEDLIIQQYVLNEILTERWDHEGFTDTPFSMRIPAVRYYREGRRTITTGFDVKGGGDGEALTSQTLSFAYQIDMDVLEGRQPATDQGMYRPYAECWRDFMASLTKQATEIGYVYSIRLDVKRYYDRLRRYVVRDRLLAPLQSAIASVSDNTPDFAKLINFDMPEPTAASKAAFVLDRLDEHLFGVNYTRPDTGVLEETDPLMGIPQGPVLSAWIGSVALFPVDEEAFRFMSSVNTDSTRAGYARYVDDIVLLAGDPETLANLREAVDRCARKLELTLLAKAEEIPAMSAEDFASYINEGRALAAYGPAWEPPLVGDGESGWDFWSAAPATDRQSALHLLHNVELYKASKSTLIQTVKTAFQASDLRASELPKASRLIWYSIAVEHLDTSVRASDVLSQYLDTWDSCVYDAAWSLRPESNEWESPVLFSLEGLEHLIDKQARDVAELSAEENALRRCRIAWLADLVLTKEFEVYVFNSTPGPQHQLDVRLELVRWKAARLLGKHKRSEAHLHVERSKLVQVWQPFEWMHEAVALLSDAAQSEEDPLIPFVASTEDHLRKGTISGFAADVFIAMLPGSGMHSRLLNNASQSSAINIALQTIVSIVPKERLPICLSRRNHLIWSDTSASLVNRLILPPLPGIKTDRLLSCLGSQAGEDGTVLVNAIEALDFSSVDTNPAFIGADNAGVVQLMSTEWTPLPLVGSLSRLKSDLAKENYISLRERVLPVNISVTTETLKLAAKLFRSVAQVVVSYAENNEGKELVPAWPYIATDLNKQMYYLVAEGVSRDELGNRAFVRDGGRALRTAEVPIYEASLWRVGVAISDYLGLYDDVSKFGDAESDVTLDTVALASPARYVLRAQLRKLRGAYADSQISKRRGDDGVLPATVSRSLRLLETFPEQVEGSLDPILYVLAAEAESAGMYLAFRESWKCSDVASFLASLANKVLSRLPLSVSQVLATSDEAGSGIRRDLFGLLCFAKRLFSVSTESPVTEIPSWKALRAGVVSAGVTVAFEGIIASLRSHGAFERYESFDFPDAWEIPSAPTHVLEEKIPSGNTFQSNGRVLLTEQCRRLVQHIGHRLAQDNLERLSESLYEQLKTTAKALASIDYHDDEAESLLEWPFEVLSDHCLELLSLELLESVILLIKNLDEELGFESIVVIEKSYGYNPQTKRFTDSRNGVRDVTPWMISQFPKFSKHIEEITQDGRFLRVWSEVFDRESGRLLSVSALGEPFASIAIIKPNVEPPLQVEVIEELDGSSSTSNLNKSDVGVVEYVVVEPIISDSSSDFSSPQTSSSNSDGLGGEEVVVDELIEGLASDLKPDPADNANAPLENLIQQELGRDASAFRKQQAEQWTRRGEACKPSGLVRIALLQADFDLTYQHPFVETCPTHWPFNSKVNEAISLSLKASPDSKYGRLLRAAERHDTAYKWTKLETLPSWSEHRRRSILKRVIDTCQNFGVDLLVLPEYSVRRETVDWLKTYIINKGVSVLAGTYMNICSREDESHLSAPLTLLWPLPKSTSKVFLASLKKRKLGGNKDYDALERGHVLEFSRNKKYRSVALEEFFRPSALTLKPLFNPGELAGKLESVVGFEPSADVITHLLTEAKLPLKYLLELICSEAFLVSSPANYIQMTEDLKAMWRRFGRPAEIDEVFNDLKALSGKLSITGNGAEARRSILAVPAATSRSADYWFAGQSGFLAAGTTTVFCNSIDGKTLVGGSCFIGQGSWKSEETTMGYLSKVTPYHGWSKGIYYNNRNDALSKSDQALVIADVDPHNMLEGKPRAQTMPSPLQLVSYLPLVESIDWERTQSNLLNLLSISLPKDVLTSKEKIKNRPQDEHEFWQTVAKSKETLDETNLGELWRKFPDAGPLLSRASAHRNNSDMQPNAPRGALGLLAAPAFYDWIDVSLTLTEHQELPSIAVHPWKTPED</sequence>
<dbReference type="Gene3D" id="3.90.580.10">
    <property type="entry name" value="Zinc finger, CHC2-type domain"/>
    <property type="match status" value="1"/>
</dbReference>
<evidence type="ECO:0000256" key="1">
    <source>
        <dbReference type="ARBA" id="ARBA00022723"/>
    </source>
</evidence>
<evidence type="ECO:0000259" key="5">
    <source>
        <dbReference type="PROSITE" id="PS50878"/>
    </source>
</evidence>
<dbReference type="SUPFAM" id="SSF57783">
    <property type="entry name" value="Zinc beta-ribbon"/>
    <property type="match status" value="1"/>
</dbReference>
<proteinExistence type="predicted"/>
<dbReference type="InterPro" id="IPR013264">
    <property type="entry name" value="DNAG_N"/>
</dbReference>
<dbReference type="InterPro" id="IPR002694">
    <property type="entry name" value="Znf_CHC2"/>
</dbReference>
<dbReference type="InterPro" id="IPR036977">
    <property type="entry name" value="DNA_primase_Znf_CHC2"/>
</dbReference>
<evidence type="ECO:0000313" key="7">
    <source>
        <dbReference type="Proteomes" id="UP000198600"/>
    </source>
</evidence>
<keyword evidence="7" id="KW-1185">Reference proteome</keyword>
<dbReference type="Pfam" id="PF08275">
    <property type="entry name" value="DNAG_N"/>
    <property type="match status" value="1"/>
</dbReference>
<dbReference type="CDD" id="cd01646">
    <property type="entry name" value="RT_Bac_retron_I"/>
    <property type="match status" value="1"/>
</dbReference>
<evidence type="ECO:0000256" key="2">
    <source>
        <dbReference type="ARBA" id="ARBA00022771"/>
    </source>
</evidence>
<evidence type="ECO:0000256" key="4">
    <source>
        <dbReference type="SAM" id="MobiDB-lite"/>
    </source>
</evidence>
<dbReference type="GO" id="GO:0005737">
    <property type="term" value="C:cytoplasm"/>
    <property type="evidence" value="ECO:0007669"/>
    <property type="project" value="TreeGrafter"/>
</dbReference>
<keyword evidence="1" id="KW-0479">Metal-binding</keyword>
<dbReference type="CDD" id="cd03364">
    <property type="entry name" value="TOPRIM_DnaG_primases"/>
    <property type="match status" value="1"/>
</dbReference>
<dbReference type="PANTHER" id="PTHR30313:SF2">
    <property type="entry name" value="DNA PRIMASE"/>
    <property type="match status" value="1"/>
</dbReference>
<dbReference type="InterPro" id="IPR037068">
    <property type="entry name" value="DNA_primase_core_N_sf"/>
</dbReference>
<feature type="region of interest" description="Disordered" evidence="4">
    <location>
        <begin position="1865"/>
        <end position="1884"/>
    </location>
</feature>
<dbReference type="GO" id="GO:0008270">
    <property type="term" value="F:zinc ion binding"/>
    <property type="evidence" value="ECO:0007669"/>
    <property type="project" value="UniProtKB-KW"/>
</dbReference>
<dbReference type="InterPro" id="IPR050219">
    <property type="entry name" value="DnaG_primase"/>
</dbReference>
<feature type="domain" description="Reverse transcriptase" evidence="5">
    <location>
        <begin position="551"/>
        <end position="883"/>
    </location>
</feature>
<dbReference type="Proteomes" id="UP000198600">
    <property type="component" value="Chromosome I"/>
</dbReference>
<dbReference type="EMBL" id="LT629802">
    <property type="protein sequence ID" value="SDV07790.1"/>
    <property type="molecule type" value="Genomic_DNA"/>
</dbReference>
<dbReference type="SUPFAM" id="SSF56731">
    <property type="entry name" value="DNA primase core"/>
    <property type="match status" value="1"/>
</dbReference>
<dbReference type="GO" id="GO:0003677">
    <property type="term" value="F:DNA binding"/>
    <property type="evidence" value="ECO:0007669"/>
    <property type="project" value="InterPro"/>
</dbReference>
<dbReference type="PROSITE" id="PS50878">
    <property type="entry name" value="RT_POL"/>
    <property type="match status" value="1"/>
</dbReference>
<dbReference type="STRING" id="46679.SAMN05216202_4418"/>
<evidence type="ECO:0000313" key="6">
    <source>
        <dbReference type="EMBL" id="SDV07790.1"/>
    </source>
</evidence>
<keyword evidence="2" id="KW-0863">Zinc-finger</keyword>
<keyword evidence="3" id="KW-0862">Zinc</keyword>
<dbReference type="SMART" id="SM00400">
    <property type="entry name" value="ZnF_CHCC"/>
    <property type="match status" value="1"/>
</dbReference>
<dbReference type="Gene3D" id="3.40.1360.10">
    <property type="match status" value="1"/>
</dbReference>
<dbReference type="InterPro" id="IPR000477">
    <property type="entry name" value="RT_dom"/>
</dbReference>
<dbReference type="Pfam" id="PF13155">
    <property type="entry name" value="Toprim_2"/>
    <property type="match status" value="1"/>
</dbReference>
<dbReference type="Pfam" id="PF01807">
    <property type="entry name" value="Zn_ribbon_DnaG"/>
    <property type="match status" value="1"/>
</dbReference>
<dbReference type="Gene3D" id="3.90.980.10">
    <property type="entry name" value="DNA primase, catalytic core, N-terminal domain"/>
    <property type="match status" value="1"/>
</dbReference>